<evidence type="ECO:0000313" key="1">
    <source>
        <dbReference type="EnsemblPlants" id="TraesCS4B02G027300.1"/>
    </source>
</evidence>
<protein>
    <submittedName>
        <fullName evidence="1">Uncharacterized protein</fullName>
    </submittedName>
</protein>
<dbReference type="Gramene" id="TraesWEE_scaffold_035923_01G000800.1">
    <property type="protein sequence ID" value="TraesWEE_scaffold_035923_01G000800.1"/>
    <property type="gene ID" value="TraesWEE_scaffold_035923_01G000800"/>
</dbReference>
<reference evidence="1" key="2">
    <citation type="submission" date="2018-10" db="UniProtKB">
        <authorList>
            <consortium name="EnsemblPlants"/>
        </authorList>
    </citation>
    <scope>IDENTIFICATION</scope>
</reference>
<dbReference type="Gramene" id="TraesROB_scaffold_037307_01G000800.1">
    <property type="protein sequence ID" value="TraesROB_scaffold_037307_01G000800.1"/>
    <property type="gene ID" value="TraesROB_scaffold_037307_01G000800"/>
</dbReference>
<dbReference type="Gramene" id="TraesCS4B03G0060200.1">
    <property type="protein sequence ID" value="TraesCS4B03G0060200.1.CDS"/>
    <property type="gene ID" value="TraesCS4B03G0060200"/>
</dbReference>
<dbReference type="AlphaFoldDB" id="A0A3B6IM67"/>
<dbReference type="EnsemblPlants" id="TraesCS4B02G027300.1">
    <property type="protein sequence ID" value="TraesCS4B02G027300.1"/>
    <property type="gene ID" value="TraesCS4B02G027300"/>
</dbReference>
<sequence>MPLPPRRRHRRRLRLHPAAPVVSASTAAIPVDVDSVSIPPSLSPLPPPCRPYRLHPAAPIVSTPQRPLAVSCRRRFPGWEALATAYKMEAGERATFYLDYVREEIKVYYRPTDSDDGSLTPDYDPDSAR</sequence>
<dbReference type="Gramene" id="TraesCS4B02G027300.1">
    <property type="protein sequence ID" value="TraesCS4B02G027300.1"/>
    <property type="gene ID" value="TraesCS4B02G027300"/>
</dbReference>
<dbReference type="Gramene" id="TraesCLE_scaffold_039562_01G000800.1">
    <property type="protein sequence ID" value="TraesCLE_scaffold_039562_01G000800.1"/>
    <property type="gene ID" value="TraesCLE_scaffold_039562_01G000800"/>
</dbReference>
<reference evidence="1" key="1">
    <citation type="submission" date="2018-08" db="EMBL/GenBank/DDBJ databases">
        <authorList>
            <person name="Rossello M."/>
        </authorList>
    </citation>
    <scope>NUCLEOTIDE SEQUENCE [LARGE SCALE GENOMIC DNA]</scope>
    <source>
        <strain evidence="1">cv. Chinese Spring</strain>
    </source>
</reference>
<organism evidence="1">
    <name type="scientific">Triticum aestivum</name>
    <name type="common">Wheat</name>
    <dbReference type="NCBI Taxonomy" id="4565"/>
    <lineage>
        <taxon>Eukaryota</taxon>
        <taxon>Viridiplantae</taxon>
        <taxon>Streptophyta</taxon>
        <taxon>Embryophyta</taxon>
        <taxon>Tracheophyta</taxon>
        <taxon>Spermatophyta</taxon>
        <taxon>Magnoliopsida</taxon>
        <taxon>Liliopsida</taxon>
        <taxon>Poales</taxon>
        <taxon>Poaceae</taxon>
        <taxon>BOP clade</taxon>
        <taxon>Pooideae</taxon>
        <taxon>Triticodae</taxon>
        <taxon>Triticeae</taxon>
        <taxon>Triticinae</taxon>
        <taxon>Triticum</taxon>
    </lineage>
</organism>
<name>A0A3B6IM67_WHEAT</name>
<dbReference type="Gramene" id="TraesCAD_scaffold_026328_01G000800.1">
    <property type="protein sequence ID" value="TraesCAD_scaffold_026328_01G000800.1"/>
    <property type="gene ID" value="TraesCAD_scaffold_026328_01G000800"/>
</dbReference>
<dbReference type="Proteomes" id="UP000019116">
    <property type="component" value="Chromosome 4B"/>
</dbReference>
<dbReference type="OrthoDB" id="10282788at2759"/>
<proteinExistence type="predicted"/>
<accession>A0A3B6IM67</accession>
<keyword evidence="2" id="KW-1185">Reference proteome</keyword>
<evidence type="ECO:0000313" key="2">
    <source>
        <dbReference type="Proteomes" id="UP000019116"/>
    </source>
</evidence>